<dbReference type="Gene3D" id="3.90.320.10">
    <property type="match status" value="1"/>
</dbReference>
<dbReference type="OrthoDB" id="9810135at2"/>
<dbReference type="CDD" id="cd22352">
    <property type="entry name" value="RecB_C-like"/>
    <property type="match status" value="1"/>
</dbReference>
<feature type="active site" description="For nuclease activity" evidence="15">
    <location>
        <position position="1131"/>
    </location>
</feature>
<comment type="cofactor">
    <cofactor evidence="15">
        <name>Mg(2+)</name>
        <dbReference type="ChEBI" id="CHEBI:18420"/>
    </cofactor>
    <text evidence="15">Binds 1 Mg(2+) ion per subunit.</text>
</comment>
<dbReference type="Gene3D" id="1.10.486.10">
    <property type="entry name" value="PCRA, domain 4"/>
    <property type="match status" value="1"/>
</dbReference>
<comment type="function">
    <text evidence="15">A helicase/nuclease that prepares dsDNA breaks (DSB) for recombinational DNA repair. Binds to DSBs and unwinds DNA via a highly rapid and processive ATP-dependent bidirectional helicase activity. Unwinds dsDNA until it encounters a Chi (crossover hotspot instigator) sequence from the 3' direction. Cuts ssDNA a few nucleotides 3' to the Chi site. The properties and activities of the enzyme are changed at Chi. The Chi-altered holoenzyme produces a long 3'-ssDNA overhang and facilitates RecA-binding to the ssDNA for homologous DNA recombination and repair. Holoenzyme degrades any linearized DNA that is unable to undergo homologous recombination. In the holoenzyme this subunit contributes ATPase, 3'-5' helicase, exonuclease activity and loads RecA onto ssDNA.</text>
</comment>
<comment type="miscellaneous">
    <text evidence="15">In the RecBCD complex, RecB has a slow 3'-5' helicase, an exonuclease activity and loads RecA onto ssDNA, RecD has a fast 5'-3' helicase activity, while RecC stimulates the ATPase and processivity of the RecB helicase and contributes to recognition of the Chi site.</text>
</comment>
<keyword evidence="9 15" id="KW-0460">Magnesium</keyword>
<dbReference type="InterPro" id="IPR000212">
    <property type="entry name" value="DNA_helicase_UvrD/REP"/>
</dbReference>
<evidence type="ECO:0000256" key="4">
    <source>
        <dbReference type="ARBA" id="ARBA00022763"/>
    </source>
</evidence>
<evidence type="ECO:0000256" key="7">
    <source>
        <dbReference type="ARBA" id="ARBA00022839"/>
    </source>
</evidence>
<feature type="region of interest" description="DNA-binding and helicase activity, interacts with RecC" evidence="15">
    <location>
        <begin position="1"/>
        <end position="900"/>
    </location>
</feature>
<evidence type="ECO:0000256" key="3">
    <source>
        <dbReference type="ARBA" id="ARBA00022741"/>
    </source>
</evidence>
<feature type="region of interest" description="Disordered" evidence="17">
    <location>
        <begin position="1"/>
        <end position="80"/>
    </location>
</feature>
<name>A0A4Q9KDD4_9ACTN</name>
<comment type="similarity">
    <text evidence="15">Belongs to the helicase family. UvrD subfamily.</text>
</comment>
<dbReference type="GO" id="GO:0000287">
    <property type="term" value="F:magnesium ion binding"/>
    <property type="evidence" value="ECO:0007669"/>
    <property type="project" value="UniProtKB-UniRule"/>
</dbReference>
<dbReference type="PROSITE" id="PS51217">
    <property type="entry name" value="UVRD_HELICASE_CTER"/>
    <property type="match status" value="1"/>
</dbReference>
<reference evidence="20 21" key="1">
    <citation type="submission" date="2019-01" db="EMBL/GenBank/DDBJ databases">
        <title>Lactibacter flavus gen. nov., sp. nov., a novel bacterium of the family Propionibacteriaceae isolated from raw milk and dairy products.</title>
        <authorList>
            <person name="Huptas C."/>
            <person name="Wenning M."/>
            <person name="Breitenwieser F."/>
            <person name="Doll E."/>
            <person name="Von Neubeck M."/>
            <person name="Busse H.-J."/>
            <person name="Scherer S."/>
        </authorList>
    </citation>
    <scope>NUCLEOTIDE SEQUENCE [LARGE SCALE GENOMIC DNA]</scope>
    <source>
        <strain evidence="20 21">KCTC 33808</strain>
    </source>
</reference>
<feature type="region of interest" description="Nuclease activity, interacts with RecD and RecA" evidence="15">
    <location>
        <begin position="926"/>
        <end position="1239"/>
    </location>
</feature>
<dbReference type="InterPro" id="IPR004586">
    <property type="entry name" value="RecB"/>
</dbReference>
<keyword evidence="7 15" id="KW-0269">Exonuclease</keyword>
<evidence type="ECO:0000313" key="21">
    <source>
        <dbReference type="Proteomes" id="UP000292373"/>
    </source>
</evidence>
<dbReference type="InterPro" id="IPR011604">
    <property type="entry name" value="PDDEXK-like_dom_sf"/>
</dbReference>
<feature type="binding site" evidence="16">
    <location>
        <begin position="160"/>
        <end position="167"/>
    </location>
    <ligand>
        <name>ATP</name>
        <dbReference type="ChEBI" id="CHEBI:30616"/>
    </ligand>
</feature>
<dbReference type="SUPFAM" id="SSF52980">
    <property type="entry name" value="Restriction endonuclease-like"/>
    <property type="match status" value="1"/>
</dbReference>
<dbReference type="EMBL" id="SDMQ01000007">
    <property type="protein sequence ID" value="TBT84670.1"/>
    <property type="molecule type" value="Genomic_DNA"/>
</dbReference>
<dbReference type="SUPFAM" id="SSF52540">
    <property type="entry name" value="P-loop containing nucleoside triphosphate hydrolases"/>
    <property type="match status" value="1"/>
</dbReference>
<dbReference type="EC" id="5.6.2.4" evidence="15"/>
<dbReference type="PROSITE" id="PS51198">
    <property type="entry name" value="UVRD_HELICASE_ATP_BIND"/>
    <property type="match status" value="1"/>
</dbReference>
<comment type="catalytic activity">
    <reaction evidence="15">
        <text>Exonucleolytic cleavage (in the presence of ATP) in either 5'- to 3'- or 3'- to 5'-direction to yield 5'-phosphooligonucleotides.</text>
        <dbReference type="EC" id="3.1.11.5"/>
    </reaction>
</comment>
<keyword evidence="6 15" id="KW-0347">Helicase</keyword>
<comment type="catalytic activity">
    <reaction evidence="13 15">
        <text>Couples ATP hydrolysis with the unwinding of duplex DNA by translocating in the 3'-5' direction.</text>
        <dbReference type="EC" id="5.6.2.4"/>
    </reaction>
</comment>
<dbReference type="Pfam" id="PF13361">
    <property type="entry name" value="UvrD_C"/>
    <property type="match status" value="1"/>
</dbReference>
<dbReference type="Gene3D" id="3.40.50.300">
    <property type="entry name" value="P-loop containing nucleotide triphosphate hydrolases"/>
    <property type="match status" value="2"/>
</dbReference>
<evidence type="ECO:0000256" key="15">
    <source>
        <dbReference type="HAMAP-Rule" id="MF_01485"/>
    </source>
</evidence>
<proteinExistence type="inferred from homology"/>
<keyword evidence="11 15" id="KW-0234">DNA repair</keyword>
<keyword evidence="12 15" id="KW-0413">Isomerase</keyword>
<evidence type="ECO:0000256" key="16">
    <source>
        <dbReference type="PROSITE-ProRule" id="PRU00560"/>
    </source>
</evidence>
<dbReference type="AlphaFoldDB" id="A0A4Q9KDD4"/>
<dbReference type="InterPro" id="IPR014017">
    <property type="entry name" value="DNA_helicase_UvrD-like_C"/>
</dbReference>
<evidence type="ECO:0000256" key="9">
    <source>
        <dbReference type="ARBA" id="ARBA00022842"/>
    </source>
</evidence>
<feature type="binding site" evidence="15">
    <location>
        <position position="986"/>
    </location>
    <ligand>
        <name>Mg(2+)</name>
        <dbReference type="ChEBI" id="CHEBI:18420"/>
    </ligand>
</feature>
<evidence type="ECO:0000256" key="12">
    <source>
        <dbReference type="ARBA" id="ARBA00023235"/>
    </source>
</evidence>
<feature type="domain" description="UvrD-like helicase C-terminal" evidence="19">
    <location>
        <begin position="490"/>
        <end position="758"/>
    </location>
</feature>
<dbReference type="GO" id="GO:0005829">
    <property type="term" value="C:cytosol"/>
    <property type="evidence" value="ECO:0007669"/>
    <property type="project" value="TreeGrafter"/>
</dbReference>
<keyword evidence="21" id="KW-1185">Reference proteome</keyword>
<feature type="compositionally biased region" description="Basic residues" evidence="17">
    <location>
        <begin position="31"/>
        <end position="53"/>
    </location>
</feature>
<accession>A0A4Q9KDD4</accession>
<feature type="compositionally biased region" description="Basic residues" evidence="17">
    <location>
        <begin position="12"/>
        <end position="24"/>
    </location>
</feature>
<evidence type="ECO:0000256" key="5">
    <source>
        <dbReference type="ARBA" id="ARBA00022801"/>
    </source>
</evidence>
<dbReference type="HAMAP" id="MF_01485">
    <property type="entry name" value="RecB"/>
    <property type="match status" value="1"/>
</dbReference>
<comment type="caution">
    <text evidence="20">The sequence shown here is derived from an EMBL/GenBank/DDBJ whole genome shotgun (WGS) entry which is preliminary data.</text>
</comment>
<dbReference type="GO" id="GO:0043138">
    <property type="term" value="F:3'-5' DNA helicase activity"/>
    <property type="evidence" value="ECO:0007669"/>
    <property type="project" value="UniProtKB-UniRule"/>
</dbReference>
<dbReference type="Proteomes" id="UP000292373">
    <property type="component" value="Unassembled WGS sequence"/>
</dbReference>
<dbReference type="InterPro" id="IPR014016">
    <property type="entry name" value="UvrD-like_ATP-bd"/>
</dbReference>
<dbReference type="InterPro" id="IPR027417">
    <property type="entry name" value="P-loop_NTPase"/>
</dbReference>
<evidence type="ECO:0000256" key="1">
    <source>
        <dbReference type="ARBA" id="ARBA00022722"/>
    </source>
</evidence>
<dbReference type="PANTHER" id="PTHR11070">
    <property type="entry name" value="UVRD / RECB / PCRA DNA HELICASE FAMILY MEMBER"/>
    <property type="match status" value="1"/>
</dbReference>
<evidence type="ECO:0000256" key="17">
    <source>
        <dbReference type="SAM" id="MobiDB-lite"/>
    </source>
</evidence>
<keyword evidence="1 15" id="KW-0540">Nuclease</keyword>
<feature type="binding site" evidence="15">
    <location>
        <position position="1131"/>
    </location>
    <ligand>
        <name>Mg(2+)</name>
        <dbReference type="ChEBI" id="CHEBI:18420"/>
    </ligand>
</feature>
<evidence type="ECO:0000256" key="10">
    <source>
        <dbReference type="ARBA" id="ARBA00023125"/>
    </source>
</evidence>
<evidence type="ECO:0000256" key="6">
    <source>
        <dbReference type="ARBA" id="ARBA00022806"/>
    </source>
</evidence>
<dbReference type="EC" id="3.1.11.5" evidence="15"/>
<feature type="compositionally biased region" description="Basic and acidic residues" evidence="17">
    <location>
        <begin position="1"/>
        <end position="11"/>
    </location>
</feature>
<dbReference type="GO" id="GO:0008854">
    <property type="term" value="F:exodeoxyribonuclease V activity"/>
    <property type="evidence" value="ECO:0007669"/>
    <property type="project" value="UniProtKB-EC"/>
</dbReference>
<evidence type="ECO:0000256" key="13">
    <source>
        <dbReference type="ARBA" id="ARBA00034617"/>
    </source>
</evidence>
<protein>
    <recommendedName>
        <fullName evidence="15">RecBCD enzyme subunit RecB</fullName>
        <ecNumber evidence="15">3.1.11.5</ecNumber>
        <ecNumber evidence="15">5.6.2.4</ecNumber>
    </recommendedName>
    <alternativeName>
        <fullName evidence="15">DNA 3'-5' helicase subunit RecB</fullName>
    </alternativeName>
    <alternativeName>
        <fullName evidence="15">Exonuclease V subunit RecB</fullName>
        <shortName evidence="15">ExoV subunit RecB</shortName>
    </alternativeName>
    <alternativeName>
        <fullName evidence="15">Helicase/nuclease RecBCD subunit RecB</fullName>
    </alternativeName>
</protein>
<evidence type="ECO:0000259" key="18">
    <source>
        <dbReference type="PROSITE" id="PS51198"/>
    </source>
</evidence>
<keyword evidence="3 15" id="KW-0547">Nucleotide-binding</keyword>
<dbReference type="Pfam" id="PF00580">
    <property type="entry name" value="UvrD-helicase"/>
    <property type="match status" value="2"/>
</dbReference>
<keyword evidence="10 15" id="KW-0238">DNA-binding</keyword>
<keyword evidence="4 15" id="KW-0227">DNA damage</keyword>
<feature type="binding site" evidence="15">
    <location>
        <position position="1113"/>
    </location>
    <ligand>
        <name>Mg(2+)</name>
        <dbReference type="ChEBI" id="CHEBI:18420"/>
    </ligand>
</feature>
<comment type="catalytic activity">
    <reaction evidence="14 15">
        <text>ATP + H2O = ADP + phosphate + H(+)</text>
        <dbReference type="Rhea" id="RHEA:13065"/>
        <dbReference type="ChEBI" id="CHEBI:15377"/>
        <dbReference type="ChEBI" id="CHEBI:15378"/>
        <dbReference type="ChEBI" id="CHEBI:30616"/>
        <dbReference type="ChEBI" id="CHEBI:43474"/>
        <dbReference type="ChEBI" id="CHEBI:456216"/>
        <dbReference type="EC" id="5.6.2.4"/>
    </reaction>
</comment>
<dbReference type="GO" id="GO:0003677">
    <property type="term" value="F:DNA binding"/>
    <property type="evidence" value="ECO:0007669"/>
    <property type="project" value="UniProtKB-UniRule"/>
</dbReference>
<keyword evidence="8 15" id="KW-0067">ATP-binding</keyword>
<evidence type="ECO:0000259" key="19">
    <source>
        <dbReference type="PROSITE" id="PS51217"/>
    </source>
</evidence>
<gene>
    <name evidence="15" type="primary">recB</name>
    <name evidence="20" type="ORF">ET989_08390</name>
</gene>
<comment type="domain">
    <text evidence="15">The C-terminal domain has nuclease activity and interacts with RecD. It interacts with RecA, facilitating its loading onto ssDNA.</text>
</comment>
<comment type="subunit">
    <text evidence="15">Heterotrimer of RecB, RecC and RecD. All subunits contribute to DNA-binding. Interacts with RecA.</text>
</comment>
<evidence type="ECO:0000313" key="20">
    <source>
        <dbReference type="EMBL" id="TBT84670.1"/>
    </source>
</evidence>
<comment type="domain">
    <text evidence="15">The N-terminal DNA-binding domain is a ssDNA-dependent ATPase and has ATP-dependent 3'-5' helicase function. This domain interacts with RecC.</text>
</comment>
<organism evidence="20 21">
    <name type="scientific">Propioniciclava sinopodophylli</name>
    <dbReference type="NCBI Taxonomy" id="1837344"/>
    <lineage>
        <taxon>Bacteria</taxon>
        <taxon>Bacillati</taxon>
        <taxon>Actinomycetota</taxon>
        <taxon>Actinomycetes</taxon>
        <taxon>Propionibacteriales</taxon>
        <taxon>Propionibacteriaceae</taxon>
        <taxon>Propioniciclava</taxon>
    </lineage>
</organism>
<dbReference type="InterPro" id="IPR011335">
    <property type="entry name" value="Restrct_endonuc-II-like"/>
</dbReference>
<keyword evidence="5 15" id="KW-0378">Hydrolase</keyword>
<dbReference type="GO" id="GO:0005524">
    <property type="term" value="F:ATP binding"/>
    <property type="evidence" value="ECO:0007669"/>
    <property type="project" value="UniProtKB-UniRule"/>
</dbReference>
<evidence type="ECO:0000256" key="2">
    <source>
        <dbReference type="ARBA" id="ARBA00022723"/>
    </source>
</evidence>
<evidence type="ECO:0000256" key="8">
    <source>
        <dbReference type="ARBA" id="ARBA00022840"/>
    </source>
</evidence>
<evidence type="ECO:0000256" key="14">
    <source>
        <dbReference type="ARBA" id="ARBA00048988"/>
    </source>
</evidence>
<dbReference type="PANTHER" id="PTHR11070:SF23">
    <property type="entry name" value="RECBCD ENZYME SUBUNIT RECB"/>
    <property type="match status" value="1"/>
</dbReference>
<feature type="region of interest" description="Disordered" evidence="17">
    <location>
        <begin position="109"/>
        <end position="138"/>
    </location>
</feature>
<dbReference type="GO" id="GO:0016887">
    <property type="term" value="F:ATP hydrolysis activity"/>
    <property type="evidence" value="ECO:0007669"/>
    <property type="project" value="RHEA"/>
</dbReference>
<sequence>MGADPGADRRHGAPHRRRARRRPRPQPARRPAGRKGARLPGRPRRAGSARHRAGAPPAPARRRVLGRAAPPWSRPDAAEGTAGEALAVGFGRRVAAVVPAWDQPVVGAPPLRRPVGSPGRTDAARGAGRPVLGPDQEGRRVRSLFDLTAPLPRGTTVLEASAGTGKTFAIAALAARYIAEGVAGIDDLLLITFSRAATAELRSRVRERLRDTADALGAATHGVRPEEVVAAGLADAPPEEVALRRDRLADAFARFDRAAIMTTHEFCHGMLAGLGVLAPQTPQSTLVEDLRPLADEAAEDVYLRMFADAPEGAPFPFGRVWDADPGARDIARQAVFEVADLVGAGTPGTAGVRVEFAEAVRAEVASRKRERRLFSFDDQLTRLADALSDEGGGEQARARLAARFPVVLVDEFQDTDPTQWRVLRSAFGGRSTLVLIGDPKQAIYGFRGGDVHTYSLAVEQADGRTTLGVNHRSDPEVVEGVGLLFAGVELGEAIVAPPVAHRHEPRLVGEPGTAWERGVQVRALESDKAVHPATARRAITTDLVGLVGGLLAPSSPLRAHDRALRPSDIAVLVRTNDRGQELAAALRAAGLPATFNGTNSVLASDAAADWLTLLRALDQPRRPYLQRALLTDFVGATVRDLALADADQHGAWSLRIHTWARVLERSGIPALFAAFDADADFRARLLSRPDGERLVTDHRHIAELLHQHHMRSRAGRARDLATWLVAERDGGGGGSDTTRRRDTDADAVQVMTIHRAKGLQWPVVLLPEVGHQREAEVDTGRLLVLPAGDSRILDVAGRRSPARADRWRRWQQEDADEALRALYVGLTRAQSRVVAWWAHHWDAAASPLHRLLHAPHDPAHPRRPALSYPTTDLTAGGSPLHLGWLAGSQVACVSAGEPVPAPSAPAAPVEAPTLSVRPWVRSVDRAWRRTSYSGLTAAAHDFAALADSMIADELVDDLAVDADPAWSVPSPMADLPAGAAFGTLVHAVYEYTDATGDAWRPALAEAVRAALRRWPITGVAPDALAVALEPSFTTPLGPLAPGRTLRSFGHADHLAEMDFEFALDHPDATLADVARLLADHLPASDPLADYPARLDHPGLGDQTLRGFLTGSIDSVLRMRTGCATDGFLVVDYKTNRLAPPDEPLTLGHYTTRAMAEAMMASHYPLQALLYCVALHRFLRLRMAGYDPGRHLGGVLYLFVRGMAGPDTPVVDGQPLGVFAWKPPAALVVAVSRLLAGGAA</sequence>
<feature type="domain" description="UvrD-like helicase ATP-binding" evidence="18">
    <location>
        <begin position="139"/>
        <end position="474"/>
    </location>
</feature>
<dbReference type="GO" id="GO:0009338">
    <property type="term" value="C:exodeoxyribonuclease V complex"/>
    <property type="evidence" value="ECO:0007669"/>
    <property type="project" value="TreeGrafter"/>
</dbReference>
<evidence type="ECO:0000256" key="11">
    <source>
        <dbReference type="ARBA" id="ARBA00023204"/>
    </source>
</evidence>
<keyword evidence="2 15" id="KW-0479">Metal-binding</keyword>
<dbReference type="GO" id="GO:0000724">
    <property type="term" value="P:double-strand break repair via homologous recombination"/>
    <property type="evidence" value="ECO:0007669"/>
    <property type="project" value="UniProtKB-UniRule"/>
</dbReference>